<proteinExistence type="predicted"/>
<dbReference type="Proteomes" id="UP000248917">
    <property type="component" value="Unassembled WGS sequence"/>
</dbReference>
<evidence type="ECO:0008006" key="3">
    <source>
        <dbReference type="Google" id="ProtNLM"/>
    </source>
</evidence>
<sequence length="45" mass="5377">MGKRKLIWSHLAKIRLFEILDFYTHRNKALITLKSFTEISIKNSD</sequence>
<accession>A0A326RPJ8</accession>
<dbReference type="AlphaFoldDB" id="A0A326RPJ8"/>
<organism evidence="1 2">
    <name type="scientific">Algoriphagus aquaeductus</name>
    <dbReference type="NCBI Taxonomy" id="475299"/>
    <lineage>
        <taxon>Bacteria</taxon>
        <taxon>Pseudomonadati</taxon>
        <taxon>Bacteroidota</taxon>
        <taxon>Cytophagia</taxon>
        <taxon>Cytophagales</taxon>
        <taxon>Cyclobacteriaceae</taxon>
        <taxon>Algoriphagus</taxon>
    </lineage>
</organism>
<dbReference type="EMBL" id="QKTX01000009">
    <property type="protein sequence ID" value="PZV82257.1"/>
    <property type="molecule type" value="Genomic_DNA"/>
</dbReference>
<evidence type="ECO:0000313" key="1">
    <source>
        <dbReference type="EMBL" id="PZV82257.1"/>
    </source>
</evidence>
<reference evidence="1 2" key="1">
    <citation type="submission" date="2018-06" db="EMBL/GenBank/DDBJ databases">
        <title>Genomic Encyclopedia of Archaeal and Bacterial Type Strains, Phase II (KMG-II): from individual species to whole genera.</title>
        <authorList>
            <person name="Goeker M."/>
        </authorList>
    </citation>
    <scope>NUCLEOTIDE SEQUENCE [LARGE SCALE GENOMIC DNA]</scope>
    <source>
        <strain evidence="1 2">T4</strain>
    </source>
</reference>
<comment type="caution">
    <text evidence="1">The sequence shown here is derived from an EMBL/GenBank/DDBJ whole genome shotgun (WGS) entry which is preliminary data.</text>
</comment>
<protein>
    <recommendedName>
        <fullName evidence="3">ParE-like toxin of type II ParDE toxin-antitoxin system</fullName>
    </recommendedName>
</protein>
<evidence type="ECO:0000313" key="2">
    <source>
        <dbReference type="Proteomes" id="UP000248917"/>
    </source>
</evidence>
<name>A0A326RPJ8_9BACT</name>
<gene>
    <name evidence="1" type="ORF">CLV31_109118</name>
</gene>
<keyword evidence="2" id="KW-1185">Reference proteome</keyword>